<comment type="caution">
    <text evidence="2">The sequence shown here is derived from an EMBL/GenBank/DDBJ whole genome shotgun (WGS) entry which is preliminary data.</text>
</comment>
<evidence type="ECO:0000256" key="1">
    <source>
        <dbReference type="SAM" id="Phobius"/>
    </source>
</evidence>
<protein>
    <submittedName>
        <fullName evidence="2">Uncharacterized protein</fullName>
    </submittedName>
</protein>
<keyword evidence="1" id="KW-0812">Transmembrane</keyword>
<keyword evidence="1" id="KW-1133">Transmembrane helix</keyword>
<proteinExistence type="predicted"/>
<keyword evidence="1" id="KW-0472">Membrane</keyword>
<evidence type="ECO:0000313" key="2">
    <source>
        <dbReference type="EMBL" id="OJG10819.1"/>
    </source>
</evidence>
<sequence>METASYEIVPGHLLIALGGVILIYYTIPIIHGVFIDKKQK</sequence>
<organism evidence="2 3">
    <name type="scientific">Enterococcus aquimarinus</name>
    <dbReference type="NCBI Taxonomy" id="328396"/>
    <lineage>
        <taxon>Bacteria</taxon>
        <taxon>Bacillati</taxon>
        <taxon>Bacillota</taxon>
        <taxon>Bacilli</taxon>
        <taxon>Lactobacillales</taxon>
        <taxon>Enterococcaceae</taxon>
        <taxon>Enterococcus</taxon>
    </lineage>
</organism>
<dbReference type="EMBL" id="JXKD01000006">
    <property type="protein sequence ID" value="OJG10819.1"/>
    <property type="molecule type" value="Genomic_DNA"/>
</dbReference>
<evidence type="ECO:0000313" key="3">
    <source>
        <dbReference type="Proteomes" id="UP000182149"/>
    </source>
</evidence>
<reference evidence="2 3" key="1">
    <citation type="submission" date="2014-12" db="EMBL/GenBank/DDBJ databases">
        <title>Draft genome sequences of 29 type strains of Enterococci.</title>
        <authorList>
            <person name="Zhong Z."/>
            <person name="Sun Z."/>
            <person name="Liu W."/>
            <person name="Zhang W."/>
            <person name="Zhang H."/>
        </authorList>
    </citation>
    <scope>NUCLEOTIDE SEQUENCE [LARGE SCALE GENOMIC DNA]</scope>
    <source>
        <strain evidence="2 3">DSM 17690</strain>
    </source>
</reference>
<keyword evidence="3" id="KW-1185">Reference proteome</keyword>
<accession>A0A1L8QTJ2</accession>
<gene>
    <name evidence="2" type="ORF">RU93_GL002032</name>
</gene>
<name>A0A1L8QTJ2_9ENTE</name>
<feature type="transmembrane region" description="Helical" evidence="1">
    <location>
        <begin position="12"/>
        <end position="35"/>
    </location>
</feature>
<dbReference type="Proteomes" id="UP000182149">
    <property type="component" value="Unassembled WGS sequence"/>
</dbReference>
<dbReference type="AlphaFoldDB" id="A0A1L8QTJ2"/>